<feature type="domain" description="Lon N-terminal" evidence="1">
    <location>
        <begin position="4"/>
        <end position="181"/>
    </location>
</feature>
<dbReference type="SUPFAM" id="SSF88697">
    <property type="entry name" value="PUA domain-like"/>
    <property type="match status" value="1"/>
</dbReference>
<dbReference type="InterPro" id="IPR046336">
    <property type="entry name" value="Lon_prtase_N_sf"/>
</dbReference>
<reference evidence="2 3" key="1">
    <citation type="submission" date="2020-03" db="EMBL/GenBank/DDBJ databases">
        <title>Cyclobacterium plantarum sp. nov., a marine bacterium isolated from a coastal-marine wetland.</title>
        <authorList>
            <person name="Sanchez-Porro C."/>
            <person name="Ventosa A."/>
            <person name="Amoozegar M."/>
        </authorList>
    </citation>
    <scope>NUCLEOTIDE SEQUENCE [LARGE SCALE GENOMIC DNA]</scope>
    <source>
        <strain evidence="2 3">GBPx2</strain>
    </source>
</reference>
<evidence type="ECO:0000313" key="2">
    <source>
        <dbReference type="EMBL" id="NHE59405.1"/>
    </source>
</evidence>
<evidence type="ECO:0000259" key="1">
    <source>
        <dbReference type="SMART" id="SM00464"/>
    </source>
</evidence>
<dbReference type="InterPro" id="IPR015947">
    <property type="entry name" value="PUA-like_sf"/>
</dbReference>
<name>A0ABX0HH82_9BACT</name>
<dbReference type="InterPro" id="IPR003111">
    <property type="entry name" value="Lon_prtase_N"/>
</dbReference>
<gene>
    <name evidence="2" type="ORF">G9Q97_21545</name>
</gene>
<organism evidence="2 3">
    <name type="scientific">Cyclobacterium plantarum</name>
    <dbReference type="NCBI Taxonomy" id="2716263"/>
    <lineage>
        <taxon>Bacteria</taxon>
        <taxon>Pseudomonadati</taxon>
        <taxon>Bacteroidota</taxon>
        <taxon>Cytophagia</taxon>
        <taxon>Cytophagales</taxon>
        <taxon>Cyclobacteriaceae</taxon>
        <taxon>Cyclobacterium</taxon>
    </lineage>
</organism>
<dbReference type="EMBL" id="JAANYN010000013">
    <property type="protein sequence ID" value="NHE59405.1"/>
    <property type="molecule type" value="Genomic_DNA"/>
</dbReference>
<dbReference type="Gene3D" id="2.30.130.40">
    <property type="entry name" value="LON domain-like"/>
    <property type="match status" value="1"/>
</dbReference>
<dbReference type="Proteomes" id="UP000649799">
    <property type="component" value="Unassembled WGS sequence"/>
</dbReference>
<evidence type="ECO:0000313" key="3">
    <source>
        <dbReference type="Proteomes" id="UP000649799"/>
    </source>
</evidence>
<dbReference type="Pfam" id="PF02190">
    <property type="entry name" value="LON_substr_bdg"/>
    <property type="match status" value="1"/>
</dbReference>
<proteinExistence type="predicted"/>
<dbReference type="PANTHER" id="PTHR46732">
    <property type="entry name" value="ATP-DEPENDENT PROTEASE LA (LON) DOMAIN PROTEIN"/>
    <property type="match status" value="1"/>
</dbReference>
<comment type="caution">
    <text evidence="2">The sequence shown here is derived from an EMBL/GenBank/DDBJ whole genome shotgun (WGS) entry which is preliminary data.</text>
</comment>
<dbReference type="RefSeq" id="WP_166150792.1">
    <property type="nucleotide sequence ID" value="NZ_JAANYN010000013.1"/>
</dbReference>
<keyword evidence="3" id="KW-1185">Reference proteome</keyword>
<protein>
    <submittedName>
        <fullName evidence="2">Peptidase</fullName>
    </submittedName>
</protein>
<dbReference type="SMART" id="SM00464">
    <property type="entry name" value="LON"/>
    <property type="match status" value="1"/>
</dbReference>
<sequence>MTQELAFFPLKLVAFPEEELNLHIFEPRYKQLISECLVNNKSFGICTFIDKLMPLGTEMMVREVTKRYKDGRMDIKTKGLKTFKILDFNNPLEGKLYAGGKVEIIPLDKTKASIEKKEAFASALESLYELMEQPLNLGEIADLNSFAYAHKVGLKLTEEYALLSINHEEERLDFLMQHFQKIIPILKEIESSKHKIKMNGHFKYLDPLNF</sequence>
<dbReference type="PANTHER" id="PTHR46732:SF8">
    <property type="entry name" value="ATP-DEPENDENT PROTEASE LA (LON) DOMAIN PROTEIN"/>
    <property type="match status" value="1"/>
</dbReference>
<accession>A0ABX0HH82</accession>